<organism evidence="2 3">
    <name type="scientific">Algimonas ampicilliniresistens</name>
    <dbReference type="NCBI Taxonomy" id="1298735"/>
    <lineage>
        <taxon>Bacteria</taxon>
        <taxon>Pseudomonadati</taxon>
        <taxon>Pseudomonadota</taxon>
        <taxon>Alphaproteobacteria</taxon>
        <taxon>Maricaulales</taxon>
        <taxon>Robiginitomaculaceae</taxon>
        <taxon>Algimonas</taxon>
    </lineage>
</organism>
<reference evidence="2" key="1">
    <citation type="journal article" date="2014" name="Int. J. Syst. Evol. Microbiol.">
        <title>Complete genome of a new Firmicutes species belonging to the dominant human colonic microbiota ('Ruminococcus bicirculans') reveals two chromosomes and a selective capacity to utilize plant glucans.</title>
        <authorList>
            <consortium name="NISC Comparative Sequencing Program"/>
            <person name="Wegmann U."/>
            <person name="Louis P."/>
            <person name="Goesmann A."/>
            <person name="Henrissat B."/>
            <person name="Duncan S.H."/>
            <person name="Flint H.J."/>
        </authorList>
    </citation>
    <scope>NUCLEOTIDE SEQUENCE</scope>
    <source>
        <strain evidence="2">NBRC 108219</strain>
    </source>
</reference>
<accession>A0ABQ5V7X1</accession>
<gene>
    <name evidence="2" type="ORF">GCM10007853_06340</name>
</gene>
<sequence>MKLPFTGRHTVSDASDAPETKSGTSAQTPLVAVELSRQACFTNPDFGSLCREGFARNPIVYRCVRMIAEGSASVPLRGEGLPAESSEALERFYSYLQVAGCAYLEAVLLGDEVIGLRAVRPDTVTPLTDAAGRPAGFEVRSESGRRLFRRDPLTDRCGVMALALFNPMDEAAGQSPLRAAATSVDLHNQGTRWAKALLDNSARPSGALVYKGGAGERLSRDQIDRLKVELEAGFTGPARVGRPMVLEGGLDWKTMGLSPSDMDFTQGRREAARDIALAFGVPPMLLGIPGDNTYSNYAEANRAFWRQTVIPLVGRTARAMSAWLSTFGEEVTLSPDLDAVSALAPERTALWARLNAASFIDADERRALAGLAPRETVQ</sequence>
<dbReference type="Proteomes" id="UP001161391">
    <property type="component" value="Unassembled WGS sequence"/>
</dbReference>
<comment type="caution">
    <text evidence="2">The sequence shown here is derived from an EMBL/GenBank/DDBJ whole genome shotgun (WGS) entry which is preliminary data.</text>
</comment>
<dbReference type="InterPro" id="IPR006944">
    <property type="entry name" value="Phage/GTA_portal"/>
</dbReference>
<feature type="region of interest" description="Disordered" evidence="1">
    <location>
        <begin position="1"/>
        <end position="26"/>
    </location>
</feature>
<name>A0ABQ5V7X1_9PROT</name>
<evidence type="ECO:0000256" key="1">
    <source>
        <dbReference type="SAM" id="MobiDB-lite"/>
    </source>
</evidence>
<protein>
    <submittedName>
        <fullName evidence="2">Portal protein</fullName>
    </submittedName>
</protein>
<evidence type="ECO:0000313" key="2">
    <source>
        <dbReference type="EMBL" id="GLQ22760.1"/>
    </source>
</evidence>
<proteinExistence type="predicted"/>
<dbReference type="InterPro" id="IPR006427">
    <property type="entry name" value="Portal_HK97"/>
</dbReference>
<keyword evidence="3" id="KW-1185">Reference proteome</keyword>
<dbReference type="EMBL" id="BSNK01000001">
    <property type="protein sequence ID" value="GLQ22760.1"/>
    <property type="molecule type" value="Genomic_DNA"/>
</dbReference>
<dbReference type="RefSeq" id="WP_284387464.1">
    <property type="nucleotide sequence ID" value="NZ_BSNK01000001.1"/>
</dbReference>
<reference evidence="2" key="2">
    <citation type="submission" date="2023-01" db="EMBL/GenBank/DDBJ databases">
        <title>Draft genome sequence of Algimonas ampicilliniresistens strain NBRC 108219.</title>
        <authorList>
            <person name="Sun Q."/>
            <person name="Mori K."/>
        </authorList>
    </citation>
    <scope>NUCLEOTIDE SEQUENCE</scope>
    <source>
        <strain evidence="2">NBRC 108219</strain>
    </source>
</reference>
<dbReference type="NCBIfam" id="TIGR01537">
    <property type="entry name" value="portal_HK97"/>
    <property type="match status" value="1"/>
</dbReference>
<dbReference type="Pfam" id="PF04860">
    <property type="entry name" value="Phage_portal"/>
    <property type="match status" value="1"/>
</dbReference>
<evidence type="ECO:0000313" key="3">
    <source>
        <dbReference type="Proteomes" id="UP001161391"/>
    </source>
</evidence>